<protein>
    <recommendedName>
        <fullName evidence="2">Heavy metal binding domain-containing protein</fullName>
    </recommendedName>
</protein>
<proteinExistence type="predicted"/>
<keyword evidence="4" id="KW-1185">Reference proteome</keyword>
<feature type="domain" description="Heavy metal binding" evidence="2">
    <location>
        <begin position="54"/>
        <end position="79"/>
    </location>
</feature>
<evidence type="ECO:0000259" key="2">
    <source>
        <dbReference type="Pfam" id="PF19335"/>
    </source>
</evidence>
<feature type="compositionally biased region" description="Polar residues" evidence="1">
    <location>
        <begin position="27"/>
        <end position="37"/>
    </location>
</feature>
<reference evidence="4" key="1">
    <citation type="submission" date="2016-11" db="EMBL/GenBank/DDBJ databases">
        <authorList>
            <person name="Varghese N."/>
            <person name="Submissions S."/>
        </authorList>
    </citation>
    <scope>NUCLEOTIDE SEQUENCE [LARGE SCALE GENOMIC DNA]</scope>
    <source>
        <strain evidence="4">DSM 18829</strain>
    </source>
</reference>
<dbReference type="EMBL" id="FQZI01000007">
    <property type="protein sequence ID" value="SHJ18049.1"/>
    <property type="molecule type" value="Genomic_DNA"/>
</dbReference>
<gene>
    <name evidence="3" type="ORF">SAMN05444363_2901</name>
</gene>
<dbReference type="InterPro" id="IPR045800">
    <property type="entry name" value="HMBD"/>
</dbReference>
<evidence type="ECO:0000256" key="1">
    <source>
        <dbReference type="SAM" id="MobiDB-lite"/>
    </source>
</evidence>
<organism evidence="3 4">
    <name type="scientific">Flavobacterium terrae</name>
    <dbReference type="NCBI Taxonomy" id="415425"/>
    <lineage>
        <taxon>Bacteria</taxon>
        <taxon>Pseudomonadati</taxon>
        <taxon>Bacteroidota</taxon>
        <taxon>Flavobacteriia</taxon>
        <taxon>Flavobacteriales</taxon>
        <taxon>Flavobacteriaceae</taxon>
        <taxon>Flavobacterium</taxon>
    </lineage>
</organism>
<dbReference type="Pfam" id="PF19335">
    <property type="entry name" value="HMBD"/>
    <property type="match status" value="1"/>
</dbReference>
<feature type="region of interest" description="Disordered" evidence="1">
    <location>
        <begin position="24"/>
        <end position="46"/>
    </location>
</feature>
<name>A0A1M6H7C3_9FLAO</name>
<dbReference type="GO" id="GO:0046872">
    <property type="term" value="F:metal ion binding"/>
    <property type="evidence" value="ECO:0007669"/>
    <property type="project" value="InterPro"/>
</dbReference>
<dbReference type="Proteomes" id="UP000184488">
    <property type="component" value="Unassembled WGS sequence"/>
</dbReference>
<sequence>MKKIIFSAVLMAFVMTSCNQKNKEAETNNSEMMSHDSTMVDHNSKTMESDSKMYACPMHPEVTGNKGDKCTKCGMELTEEVTK</sequence>
<dbReference type="AlphaFoldDB" id="A0A1M6H7C3"/>
<dbReference type="PROSITE" id="PS51257">
    <property type="entry name" value="PROKAR_LIPOPROTEIN"/>
    <property type="match status" value="1"/>
</dbReference>
<evidence type="ECO:0000313" key="4">
    <source>
        <dbReference type="Proteomes" id="UP000184488"/>
    </source>
</evidence>
<evidence type="ECO:0000313" key="3">
    <source>
        <dbReference type="EMBL" id="SHJ18049.1"/>
    </source>
</evidence>
<dbReference type="STRING" id="415425.SAMN05444363_2901"/>
<accession>A0A1M6H7C3</accession>
<dbReference type="RefSeq" id="WP_023579482.1">
    <property type="nucleotide sequence ID" value="NZ_FQZI01000007.1"/>
</dbReference>